<proteinExistence type="predicted"/>
<dbReference type="InterPro" id="IPR001041">
    <property type="entry name" value="2Fe-2S_ferredoxin-type"/>
</dbReference>
<dbReference type="InterPro" id="IPR001433">
    <property type="entry name" value="OxRdtase_FAD/NAD-bd"/>
</dbReference>
<dbReference type="EMBL" id="CP011412">
    <property type="protein sequence ID" value="AKH21053.1"/>
    <property type="molecule type" value="Genomic_DNA"/>
</dbReference>
<dbReference type="InterPro" id="IPR036010">
    <property type="entry name" value="2Fe-2S_ferredoxin-like_sf"/>
</dbReference>
<dbReference type="AlphaFoldDB" id="A0A0F7K285"/>
<protein>
    <submittedName>
        <fullName evidence="3">CDP-6-deoxy-delta-3,4-glucoseen reductase</fullName>
    </submittedName>
</protein>
<dbReference type="PROSITE" id="PS00197">
    <property type="entry name" value="2FE2S_FER_1"/>
    <property type="match status" value="1"/>
</dbReference>
<dbReference type="Proteomes" id="UP000034410">
    <property type="component" value="Chromosome"/>
</dbReference>
<dbReference type="GO" id="GO:0016491">
    <property type="term" value="F:oxidoreductase activity"/>
    <property type="evidence" value="ECO:0007669"/>
    <property type="project" value="InterPro"/>
</dbReference>
<dbReference type="OrthoDB" id="9806195at2"/>
<reference evidence="3 4" key="1">
    <citation type="journal article" date="2015" name="Genome Announc.">
        <title>Complete Genome Sequence of Sedimenticola thiotaurini Strain SIP-G1, a Polyphosphate- and Polyhydroxyalkanoate-Accumulating Sulfur-Oxidizing Gammaproteobacterium Isolated from Salt Marsh Sediments.</title>
        <authorList>
            <person name="Flood B.E."/>
            <person name="Jones D.S."/>
            <person name="Bailey J.V."/>
        </authorList>
    </citation>
    <scope>NUCLEOTIDE SEQUENCE [LARGE SCALE GENOMIC DNA]</scope>
    <source>
        <strain evidence="3 4">SIP-G1</strain>
    </source>
</reference>
<dbReference type="Gene3D" id="3.10.20.30">
    <property type="match status" value="1"/>
</dbReference>
<dbReference type="PATRIC" id="fig|1543721.4.peg.2607"/>
<dbReference type="Pfam" id="PF00970">
    <property type="entry name" value="FAD_binding_6"/>
    <property type="match status" value="1"/>
</dbReference>
<dbReference type="PROSITE" id="PS51085">
    <property type="entry name" value="2FE2S_FER_2"/>
    <property type="match status" value="1"/>
</dbReference>
<sequence>MSFVVTVEPSGHSFTTEKGETILEAADRHGISLPYGCRNGACGSCASTLVSGTVIYPDDDEIITSDKPDDYCLTCQAIPSSDITLRAHEIETESDEEVRNLICSVEQMDQLSHDVMRVFLRLPENERLQYLAGQYLDFILEDGRRRAFSMANAPHDDELIELHIRHVPGGEFTDYVFEKMQVGDRQEIAAPMGGFYLREDSDRPLIFMAGGTGFAPLKAVIEHAFHIGDKRPIHLYWGVRSKRDLYLGELAEQWAQQHPQLDYTAVLSEPDADWQGARGFVHETVLRDHPDMSPFDLYMSGPPVMIFAARDAFVEAGLDRDRMFSDVFEWAQDNPNK</sequence>
<feature type="domain" description="FAD-binding FR-type" evidence="2">
    <location>
        <begin position="98"/>
        <end position="198"/>
    </location>
</feature>
<dbReference type="InterPro" id="IPR017938">
    <property type="entry name" value="Riboflavin_synthase-like_b-brl"/>
</dbReference>
<dbReference type="CDD" id="cd06189">
    <property type="entry name" value="flavin_oxioreductase"/>
    <property type="match status" value="1"/>
</dbReference>
<feature type="domain" description="2Fe-2S ferredoxin-type" evidence="1">
    <location>
        <begin position="1"/>
        <end position="91"/>
    </location>
</feature>
<evidence type="ECO:0000313" key="3">
    <source>
        <dbReference type="EMBL" id="AKH21053.1"/>
    </source>
</evidence>
<dbReference type="PROSITE" id="PS51384">
    <property type="entry name" value="FAD_FR"/>
    <property type="match status" value="1"/>
</dbReference>
<dbReference type="InterPro" id="IPR017927">
    <property type="entry name" value="FAD-bd_FR_type"/>
</dbReference>
<dbReference type="InterPro" id="IPR012675">
    <property type="entry name" value="Beta-grasp_dom_sf"/>
</dbReference>
<name>A0A0F7K285_9GAMM</name>
<dbReference type="InterPro" id="IPR050415">
    <property type="entry name" value="MRET"/>
</dbReference>
<keyword evidence="4" id="KW-1185">Reference proteome</keyword>
<dbReference type="Gene3D" id="2.40.30.10">
    <property type="entry name" value="Translation factors"/>
    <property type="match status" value="1"/>
</dbReference>
<dbReference type="InterPro" id="IPR008333">
    <property type="entry name" value="Cbr1-like_FAD-bd_dom"/>
</dbReference>
<dbReference type="SUPFAM" id="SSF54292">
    <property type="entry name" value="2Fe-2S ferredoxin-like"/>
    <property type="match status" value="1"/>
</dbReference>
<dbReference type="InterPro" id="IPR006058">
    <property type="entry name" value="2Fe2S_fd_BS"/>
</dbReference>
<dbReference type="GO" id="GO:0051537">
    <property type="term" value="F:2 iron, 2 sulfur cluster binding"/>
    <property type="evidence" value="ECO:0007669"/>
    <property type="project" value="InterPro"/>
</dbReference>
<evidence type="ECO:0000259" key="1">
    <source>
        <dbReference type="PROSITE" id="PS51085"/>
    </source>
</evidence>
<dbReference type="SUPFAM" id="SSF63380">
    <property type="entry name" value="Riboflavin synthase domain-like"/>
    <property type="match status" value="1"/>
</dbReference>
<dbReference type="PANTHER" id="PTHR47354:SF5">
    <property type="entry name" value="PROTEIN RFBI"/>
    <property type="match status" value="1"/>
</dbReference>
<gene>
    <name evidence="3" type="ORF">AAY24_12610</name>
</gene>
<dbReference type="PRINTS" id="PR00410">
    <property type="entry name" value="PHEHYDRXLASE"/>
</dbReference>
<dbReference type="SUPFAM" id="SSF52343">
    <property type="entry name" value="Ferredoxin reductase-like, C-terminal NADP-linked domain"/>
    <property type="match status" value="1"/>
</dbReference>
<accession>A0A0F7K285</accession>
<organism evidence="3 4">
    <name type="scientific">Sedimenticola thiotaurini</name>
    <dbReference type="NCBI Taxonomy" id="1543721"/>
    <lineage>
        <taxon>Bacteria</taxon>
        <taxon>Pseudomonadati</taxon>
        <taxon>Pseudomonadota</taxon>
        <taxon>Gammaproteobacteria</taxon>
        <taxon>Chromatiales</taxon>
        <taxon>Sedimenticolaceae</taxon>
        <taxon>Sedimenticola</taxon>
    </lineage>
</organism>
<dbReference type="InterPro" id="IPR039261">
    <property type="entry name" value="FNR_nucleotide-bd"/>
</dbReference>
<dbReference type="RefSeq" id="WP_046859982.1">
    <property type="nucleotide sequence ID" value="NZ_CP011412.1"/>
</dbReference>
<dbReference type="Gene3D" id="3.40.50.80">
    <property type="entry name" value="Nucleotide-binding domain of ferredoxin-NADP reductase (FNR) module"/>
    <property type="match status" value="1"/>
</dbReference>
<dbReference type="Pfam" id="PF00111">
    <property type="entry name" value="Fer2"/>
    <property type="match status" value="1"/>
</dbReference>
<evidence type="ECO:0000259" key="2">
    <source>
        <dbReference type="PROSITE" id="PS51384"/>
    </source>
</evidence>
<dbReference type="Pfam" id="PF00175">
    <property type="entry name" value="NAD_binding_1"/>
    <property type="match status" value="1"/>
</dbReference>
<dbReference type="KEGG" id="seds:AAY24_12610"/>
<dbReference type="PANTHER" id="PTHR47354">
    <property type="entry name" value="NADH OXIDOREDUCTASE HCR"/>
    <property type="match status" value="1"/>
</dbReference>
<dbReference type="CDD" id="cd00207">
    <property type="entry name" value="fer2"/>
    <property type="match status" value="1"/>
</dbReference>
<evidence type="ECO:0000313" key="4">
    <source>
        <dbReference type="Proteomes" id="UP000034410"/>
    </source>
</evidence>